<keyword evidence="4" id="KW-0041">Annexin</keyword>
<dbReference type="GO" id="GO:0005544">
    <property type="term" value="F:calcium-dependent phospholipid binding"/>
    <property type="evidence" value="ECO:0007669"/>
    <property type="project" value="UniProtKB-KW"/>
</dbReference>
<keyword evidence="2" id="KW-0677">Repeat</keyword>
<comment type="caution">
    <text evidence="6">The sequence shown here is derived from an EMBL/GenBank/DDBJ whole genome shotgun (WGS) entry which is preliminary data.</text>
</comment>
<dbReference type="InterPro" id="IPR018502">
    <property type="entry name" value="Annexin_repeat"/>
</dbReference>
<name>A0A3S5BRY5_9PLAT</name>
<keyword evidence="5" id="KW-0111">Calcium/phospholipid-binding</keyword>
<reference evidence="6" key="1">
    <citation type="submission" date="2018-11" db="EMBL/GenBank/DDBJ databases">
        <authorList>
            <consortium name="Pathogen Informatics"/>
        </authorList>
    </citation>
    <scope>NUCLEOTIDE SEQUENCE</scope>
</reference>
<proteinExistence type="inferred from homology"/>
<dbReference type="OrthoDB" id="37886at2759"/>
<dbReference type="PROSITE" id="PS51897">
    <property type="entry name" value="ANNEXIN_2"/>
    <property type="match status" value="1"/>
</dbReference>
<protein>
    <recommendedName>
        <fullName evidence="8">Annexin</fullName>
    </recommendedName>
</protein>
<dbReference type="PANTHER" id="PTHR10502">
    <property type="entry name" value="ANNEXIN"/>
    <property type="match status" value="1"/>
</dbReference>
<dbReference type="GO" id="GO:0005634">
    <property type="term" value="C:nucleus"/>
    <property type="evidence" value="ECO:0007669"/>
    <property type="project" value="TreeGrafter"/>
</dbReference>
<evidence type="ECO:0008006" key="8">
    <source>
        <dbReference type="Google" id="ProtNLM"/>
    </source>
</evidence>
<dbReference type="GO" id="GO:0005509">
    <property type="term" value="F:calcium ion binding"/>
    <property type="evidence" value="ECO:0007669"/>
    <property type="project" value="InterPro"/>
</dbReference>
<dbReference type="AlphaFoldDB" id="A0A3S5BRY5"/>
<dbReference type="Gene3D" id="1.10.220.10">
    <property type="entry name" value="Annexin"/>
    <property type="match status" value="1"/>
</dbReference>
<keyword evidence="7" id="KW-1185">Reference proteome</keyword>
<evidence type="ECO:0000256" key="4">
    <source>
        <dbReference type="ARBA" id="ARBA00023216"/>
    </source>
</evidence>
<evidence type="ECO:0000256" key="5">
    <source>
        <dbReference type="ARBA" id="ARBA00023302"/>
    </source>
</evidence>
<evidence type="ECO:0000256" key="2">
    <source>
        <dbReference type="ARBA" id="ARBA00022737"/>
    </source>
</evidence>
<dbReference type="GO" id="GO:0005737">
    <property type="term" value="C:cytoplasm"/>
    <property type="evidence" value="ECO:0007669"/>
    <property type="project" value="TreeGrafter"/>
</dbReference>
<sequence length="95" mass="10653">MARLIDDADYDAGETDLVENLKSETSGQFKNLITLMMFDHFYALAHSLYKAMKGAGTDELTLIEILCTATNQELELIKEAYSQGCTKLPSAYFFN</sequence>
<gene>
    <name evidence="6" type="ORF">PXEA_LOCUS30373</name>
</gene>
<evidence type="ECO:0000256" key="1">
    <source>
        <dbReference type="ARBA" id="ARBA00007831"/>
    </source>
</evidence>
<comment type="similarity">
    <text evidence="1">Belongs to the annexin family.</text>
</comment>
<evidence type="ECO:0000313" key="6">
    <source>
        <dbReference type="EMBL" id="VEL36933.1"/>
    </source>
</evidence>
<dbReference type="Pfam" id="PF00191">
    <property type="entry name" value="Annexin"/>
    <property type="match status" value="1"/>
</dbReference>
<evidence type="ECO:0000313" key="7">
    <source>
        <dbReference type="Proteomes" id="UP000784294"/>
    </source>
</evidence>
<dbReference type="InterPro" id="IPR037104">
    <property type="entry name" value="Annexin_sf"/>
</dbReference>
<accession>A0A3S5BRY5</accession>
<dbReference type="GO" id="GO:0005886">
    <property type="term" value="C:plasma membrane"/>
    <property type="evidence" value="ECO:0007669"/>
    <property type="project" value="TreeGrafter"/>
</dbReference>
<dbReference type="Proteomes" id="UP000784294">
    <property type="component" value="Unassembled WGS sequence"/>
</dbReference>
<dbReference type="PANTHER" id="PTHR10502:SF239">
    <property type="entry name" value="ANNEXIN A7"/>
    <property type="match status" value="1"/>
</dbReference>
<keyword evidence="3" id="KW-0106">Calcium</keyword>
<dbReference type="GO" id="GO:0012506">
    <property type="term" value="C:vesicle membrane"/>
    <property type="evidence" value="ECO:0007669"/>
    <property type="project" value="TreeGrafter"/>
</dbReference>
<dbReference type="SUPFAM" id="SSF47874">
    <property type="entry name" value="Annexin"/>
    <property type="match status" value="1"/>
</dbReference>
<evidence type="ECO:0000256" key="3">
    <source>
        <dbReference type="ARBA" id="ARBA00022837"/>
    </source>
</evidence>
<dbReference type="GO" id="GO:0001786">
    <property type="term" value="F:phosphatidylserine binding"/>
    <property type="evidence" value="ECO:0007669"/>
    <property type="project" value="TreeGrafter"/>
</dbReference>
<dbReference type="EMBL" id="CAAALY010253581">
    <property type="protein sequence ID" value="VEL36933.1"/>
    <property type="molecule type" value="Genomic_DNA"/>
</dbReference>
<dbReference type="PRINTS" id="PR00196">
    <property type="entry name" value="ANNEXIN"/>
</dbReference>
<organism evidence="6 7">
    <name type="scientific">Protopolystoma xenopodis</name>
    <dbReference type="NCBI Taxonomy" id="117903"/>
    <lineage>
        <taxon>Eukaryota</taxon>
        <taxon>Metazoa</taxon>
        <taxon>Spiralia</taxon>
        <taxon>Lophotrochozoa</taxon>
        <taxon>Platyhelminthes</taxon>
        <taxon>Monogenea</taxon>
        <taxon>Polyopisthocotylea</taxon>
        <taxon>Polystomatidea</taxon>
        <taxon>Polystomatidae</taxon>
        <taxon>Protopolystoma</taxon>
    </lineage>
</organism>
<dbReference type="InterPro" id="IPR001464">
    <property type="entry name" value="Annexin"/>
</dbReference>